<keyword evidence="1" id="KW-0479">Metal-binding</keyword>
<keyword evidence="4" id="KW-0862">Zinc</keyword>
<dbReference type="HOGENOM" id="CLU_017633_0_0_7"/>
<dbReference type="SUPFAM" id="SSF46565">
    <property type="entry name" value="Chaperone J-domain"/>
    <property type="match status" value="1"/>
</dbReference>
<dbReference type="GO" id="GO:0008270">
    <property type="term" value="F:zinc ion binding"/>
    <property type="evidence" value="ECO:0007669"/>
    <property type="project" value="UniProtKB-KW"/>
</dbReference>
<dbReference type="Gene3D" id="1.10.287.110">
    <property type="entry name" value="DnaJ domain"/>
    <property type="match status" value="1"/>
</dbReference>
<evidence type="ECO:0000313" key="8">
    <source>
        <dbReference type="Proteomes" id="UP000000483"/>
    </source>
</evidence>
<name>F2NE43_DESAR</name>
<accession>F2NE43</accession>
<dbReference type="Proteomes" id="UP000000483">
    <property type="component" value="Chromosome"/>
</dbReference>
<dbReference type="FunFam" id="1.10.287.110:FF:000034">
    <property type="entry name" value="Chaperone protein DnaJ"/>
    <property type="match status" value="1"/>
</dbReference>
<dbReference type="GO" id="GO:0042026">
    <property type="term" value="P:protein refolding"/>
    <property type="evidence" value="ECO:0007669"/>
    <property type="project" value="TreeGrafter"/>
</dbReference>
<reference evidence="8" key="2">
    <citation type="submission" date="2011-03" db="EMBL/GenBank/DDBJ databases">
        <title>The complete genome of Desulfobacca acetoxidans DSM 11109.</title>
        <authorList>
            <consortium name="US DOE Joint Genome Institute (JGI-PGF)"/>
            <person name="Lucas S."/>
            <person name="Copeland A."/>
            <person name="Lapidus A."/>
            <person name="Bruce D."/>
            <person name="Goodwin L."/>
            <person name="Pitluck S."/>
            <person name="Peters L."/>
            <person name="Kyrpides N."/>
            <person name="Mavromatis K."/>
            <person name="Ivanova N."/>
            <person name="Ovchinnikova G."/>
            <person name="Teshima H."/>
            <person name="Detter J.C."/>
            <person name="Han C."/>
            <person name="Land M."/>
            <person name="Hauser L."/>
            <person name="Markowitz V."/>
            <person name="Cheng J.-F."/>
            <person name="Hugenholtz P."/>
            <person name="Woyke T."/>
            <person name="Wu D."/>
            <person name="Spring S."/>
            <person name="Schueler E."/>
            <person name="Brambilla E."/>
            <person name="Klenk H.-P."/>
            <person name="Eisen J.A."/>
        </authorList>
    </citation>
    <scope>NUCLEOTIDE SEQUENCE [LARGE SCALE GENOMIC DNA]</scope>
    <source>
        <strain evidence="8">ATCC 700848 / DSM 11109 / ASRB2</strain>
    </source>
</reference>
<dbReference type="InterPro" id="IPR008971">
    <property type="entry name" value="HSP40/DnaJ_pept-bd"/>
</dbReference>
<dbReference type="EMBL" id="CP002629">
    <property type="protein sequence ID" value="AEB10673.1"/>
    <property type="molecule type" value="Genomic_DNA"/>
</dbReference>
<reference evidence="7 8" key="1">
    <citation type="journal article" date="2011" name="Stand. Genomic Sci.">
        <title>Complete genome sequence of the acetate-degrading sulfate reducer Desulfobacca acetoxidans type strain (ASRB2).</title>
        <authorList>
            <person name="Goker M."/>
            <person name="Teshima H."/>
            <person name="Lapidus A."/>
            <person name="Nolan M."/>
            <person name="Lucas S."/>
            <person name="Hammon N."/>
            <person name="Deshpande S."/>
            <person name="Cheng J.F."/>
            <person name="Tapia R."/>
            <person name="Han C."/>
            <person name="Goodwin L."/>
            <person name="Pitluck S."/>
            <person name="Huntemann M."/>
            <person name="Liolios K."/>
            <person name="Ivanova N."/>
            <person name="Pagani I."/>
            <person name="Mavromatis K."/>
            <person name="Ovchinikova G."/>
            <person name="Pati A."/>
            <person name="Chen A."/>
            <person name="Palaniappan K."/>
            <person name="Land M."/>
            <person name="Hauser L."/>
            <person name="Brambilla E.M."/>
            <person name="Rohde M."/>
            <person name="Spring S."/>
            <person name="Detter J.C."/>
            <person name="Woyke T."/>
            <person name="Bristow J."/>
            <person name="Eisen J.A."/>
            <person name="Markowitz V."/>
            <person name="Hugenholtz P."/>
            <person name="Kyrpides N.C."/>
            <person name="Klenk H.P."/>
        </authorList>
    </citation>
    <scope>NUCLEOTIDE SEQUENCE [LARGE SCALE GENOMIC DNA]</scope>
    <source>
        <strain evidence="8">ATCC 700848 / DSM 11109 / ASRB2</strain>
    </source>
</reference>
<dbReference type="InterPro" id="IPR018253">
    <property type="entry name" value="DnaJ_domain_CS"/>
</dbReference>
<dbReference type="CDD" id="cd10747">
    <property type="entry name" value="DnaJ_C"/>
    <property type="match status" value="1"/>
</dbReference>
<dbReference type="PROSITE" id="PS00636">
    <property type="entry name" value="DNAJ_1"/>
    <property type="match status" value="1"/>
</dbReference>
<evidence type="ECO:0000256" key="3">
    <source>
        <dbReference type="ARBA" id="ARBA00022771"/>
    </source>
</evidence>
<dbReference type="InterPro" id="IPR001623">
    <property type="entry name" value="DnaJ_domain"/>
</dbReference>
<evidence type="ECO:0000256" key="5">
    <source>
        <dbReference type="ARBA" id="ARBA00023186"/>
    </source>
</evidence>
<dbReference type="SUPFAM" id="SSF49493">
    <property type="entry name" value="HSP40/DnaJ peptide-binding domain"/>
    <property type="match status" value="2"/>
</dbReference>
<dbReference type="STRING" id="880072.Desac_2873"/>
<dbReference type="GO" id="GO:0005737">
    <property type="term" value="C:cytoplasm"/>
    <property type="evidence" value="ECO:0007669"/>
    <property type="project" value="TreeGrafter"/>
</dbReference>
<proteinExistence type="predicted"/>
<keyword evidence="2" id="KW-0677">Repeat</keyword>
<protein>
    <submittedName>
        <fullName evidence="7">Chaperone DnaJ domain protein</fullName>
    </submittedName>
</protein>
<dbReference type="PANTHER" id="PTHR43096">
    <property type="entry name" value="DNAJ HOMOLOG 1, MITOCHONDRIAL-RELATED"/>
    <property type="match status" value="1"/>
</dbReference>
<dbReference type="CDD" id="cd06257">
    <property type="entry name" value="DnaJ"/>
    <property type="match status" value="1"/>
</dbReference>
<organism evidence="7 8">
    <name type="scientific">Desulfobacca acetoxidans (strain ATCC 700848 / DSM 11109 / ASRB2)</name>
    <dbReference type="NCBI Taxonomy" id="880072"/>
    <lineage>
        <taxon>Bacteria</taxon>
        <taxon>Pseudomonadati</taxon>
        <taxon>Thermodesulfobacteriota</taxon>
        <taxon>Desulfobaccia</taxon>
        <taxon>Desulfobaccales</taxon>
        <taxon>Desulfobaccaceae</taxon>
        <taxon>Desulfobacca</taxon>
    </lineage>
</organism>
<dbReference type="Pfam" id="PF01556">
    <property type="entry name" value="DnaJ_C"/>
    <property type="match status" value="1"/>
</dbReference>
<dbReference type="eggNOG" id="COG0484">
    <property type="taxonomic scope" value="Bacteria"/>
</dbReference>
<keyword evidence="5" id="KW-0143">Chaperone</keyword>
<dbReference type="AlphaFoldDB" id="F2NE43"/>
<evidence type="ECO:0000256" key="4">
    <source>
        <dbReference type="ARBA" id="ARBA00022833"/>
    </source>
</evidence>
<dbReference type="Pfam" id="PF00226">
    <property type="entry name" value="DnaJ"/>
    <property type="match status" value="1"/>
</dbReference>
<dbReference type="InterPro" id="IPR002939">
    <property type="entry name" value="DnaJ_C"/>
</dbReference>
<dbReference type="InterPro" id="IPR036869">
    <property type="entry name" value="J_dom_sf"/>
</dbReference>
<evidence type="ECO:0000256" key="2">
    <source>
        <dbReference type="ARBA" id="ARBA00022737"/>
    </source>
</evidence>
<dbReference type="PANTHER" id="PTHR43096:SF52">
    <property type="entry name" value="DNAJ HOMOLOG 1, MITOCHONDRIAL-RELATED"/>
    <property type="match status" value="1"/>
</dbReference>
<dbReference type="KEGG" id="dao:Desac_2873"/>
<dbReference type="OrthoDB" id="9779889at2"/>
<dbReference type="SMART" id="SM00271">
    <property type="entry name" value="DnaJ"/>
    <property type="match status" value="1"/>
</dbReference>
<sequence>MVEQDYYQILGVGRQATAEEIKKAYRSLAIKYHPDKNKGDHQAENMFKRISEAYAVLSNPEKRREYDAMGSSAFQGKFSQEDIFRGFDFGNVFKDIGLSGDMFGRLFGGQSWGPGGFGKRGRGKMFDFSSLGNFGAGEEAMRGQDLQLELPLTLHEMAYGVEKIVEFQRDGQLEKVSVKIPAGAIHGKKLRIPGKGSPHAAGGQSGDLYIKIKEINHPVFKREGHDLYVDRHIKFSEAVLGTKLTVPTLDGKTLSLKIPPGTNSFTKMRLKGHGLPMGNGKSRGDEYVRIIVDIPSGVNKKQKALIEELAKEGM</sequence>
<evidence type="ECO:0000259" key="6">
    <source>
        <dbReference type="PROSITE" id="PS50076"/>
    </source>
</evidence>
<evidence type="ECO:0000256" key="1">
    <source>
        <dbReference type="ARBA" id="ARBA00022723"/>
    </source>
</evidence>
<dbReference type="Gene3D" id="2.60.260.20">
    <property type="entry name" value="Urease metallochaperone UreE, N-terminal domain"/>
    <property type="match status" value="2"/>
</dbReference>
<dbReference type="PROSITE" id="PS50076">
    <property type="entry name" value="DNAJ_2"/>
    <property type="match status" value="1"/>
</dbReference>
<dbReference type="FunFam" id="2.60.260.20:FF:000005">
    <property type="entry name" value="Chaperone protein dnaJ 1, mitochondrial"/>
    <property type="match status" value="1"/>
</dbReference>
<evidence type="ECO:0000313" key="7">
    <source>
        <dbReference type="EMBL" id="AEB10673.1"/>
    </source>
</evidence>
<feature type="domain" description="J" evidence="6">
    <location>
        <begin position="5"/>
        <end position="70"/>
    </location>
</feature>
<keyword evidence="8" id="KW-1185">Reference proteome</keyword>
<dbReference type="GO" id="GO:0051082">
    <property type="term" value="F:unfolded protein binding"/>
    <property type="evidence" value="ECO:0007669"/>
    <property type="project" value="InterPro"/>
</dbReference>
<dbReference type="PRINTS" id="PR00625">
    <property type="entry name" value="JDOMAIN"/>
</dbReference>
<dbReference type="RefSeq" id="WP_013707782.1">
    <property type="nucleotide sequence ID" value="NC_015388.1"/>
</dbReference>
<gene>
    <name evidence="7" type="ordered locus">Desac_2873</name>
</gene>
<keyword evidence="3" id="KW-0863">Zinc-finger</keyword>